<keyword evidence="6 9" id="KW-0067">ATP-binding</keyword>
<feature type="domain" description="Protein kinase" evidence="10">
    <location>
        <begin position="1"/>
        <end position="275"/>
    </location>
</feature>
<evidence type="ECO:0000259" key="10">
    <source>
        <dbReference type="PROSITE" id="PS50011"/>
    </source>
</evidence>
<comment type="catalytic activity">
    <reaction evidence="7">
        <text>L-threonyl-[protein] + ATP = O-phospho-L-threonyl-[protein] + ADP + H(+)</text>
        <dbReference type="Rhea" id="RHEA:46608"/>
        <dbReference type="Rhea" id="RHEA-COMP:11060"/>
        <dbReference type="Rhea" id="RHEA-COMP:11605"/>
        <dbReference type="ChEBI" id="CHEBI:15378"/>
        <dbReference type="ChEBI" id="CHEBI:30013"/>
        <dbReference type="ChEBI" id="CHEBI:30616"/>
        <dbReference type="ChEBI" id="CHEBI:61977"/>
        <dbReference type="ChEBI" id="CHEBI:456216"/>
        <dbReference type="EC" id="2.7.11.1"/>
    </reaction>
</comment>
<evidence type="ECO:0000256" key="9">
    <source>
        <dbReference type="PROSITE-ProRule" id="PRU10141"/>
    </source>
</evidence>
<keyword evidence="3" id="KW-0808">Transferase</keyword>
<dbReference type="FunFam" id="1.10.510.10:FF:001023">
    <property type="entry name" value="Os07g0541700 protein"/>
    <property type="match status" value="2"/>
</dbReference>
<dbReference type="EMBL" id="RWGY01000013">
    <property type="protein sequence ID" value="TVU24811.1"/>
    <property type="molecule type" value="Genomic_DNA"/>
</dbReference>
<dbReference type="Gene3D" id="1.10.510.10">
    <property type="entry name" value="Transferase(Phosphotransferase) domain 1"/>
    <property type="match status" value="2"/>
</dbReference>
<feature type="binding site" evidence="9">
    <location>
        <position position="357"/>
    </location>
    <ligand>
        <name>ATP</name>
        <dbReference type="ChEBI" id="CHEBI:30616"/>
    </ligand>
</feature>
<evidence type="ECO:0000256" key="2">
    <source>
        <dbReference type="ARBA" id="ARBA00022527"/>
    </source>
</evidence>
<dbReference type="InterPro" id="IPR017441">
    <property type="entry name" value="Protein_kinase_ATP_BS"/>
</dbReference>
<feature type="non-terminal residue" evidence="12">
    <location>
        <position position="675"/>
    </location>
</feature>
<dbReference type="InterPro" id="IPR008271">
    <property type="entry name" value="Ser/Thr_kinase_AS"/>
</dbReference>
<keyword evidence="2" id="KW-0723">Serine/threonine-protein kinase</keyword>
<gene>
    <name evidence="12" type="ORF">EJB05_27271</name>
</gene>
<evidence type="ECO:0000256" key="1">
    <source>
        <dbReference type="ARBA" id="ARBA00012513"/>
    </source>
</evidence>
<feature type="non-terminal residue" evidence="12">
    <location>
        <position position="1"/>
    </location>
</feature>
<reference evidence="12 13" key="1">
    <citation type="journal article" date="2019" name="Sci. Rep.">
        <title>A high-quality genome of Eragrostis curvula grass provides insights into Poaceae evolution and supports new strategies to enhance forage quality.</title>
        <authorList>
            <person name="Carballo J."/>
            <person name="Santos B.A.C.M."/>
            <person name="Zappacosta D."/>
            <person name="Garbus I."/>
            <person name="Selva J.P."/>
            <person name="Gallo C.A."/>
            <person name="Diaz A."/>
            <person name="Albertini E."/>
            <person name="Caccamo M."/>
            <person name="Echenique V."/>
        </authorList>
    </citation>
    <scope>NUCLEOTIDE SEQUENCE [LARGE SCALE GENOMIC DNA]</scope>
    <source>
        <strain evidence="13">cv. Victoria</strain>
        <tissue evidence="12">Leaf</tissue>
    </source>
</reference>
<dbReference type="InterPro" id="IPR008962">
    <property type="entry name" value="PapD-like_sf"/>
</dbReference>
<dbReference type="PANTHER" id="PTHR45707">
    <property type="entry name" value="C2 CALCIUM/LIPID-BINDING PLANT PHOSPHORIBOSYLTRANSFERASE FAMILY PROTEIN"/>
    <property type="match status" value="1"/>
</dbReference>
<dbReference type="EC" id="2.7.11.1" evidence="1"/>
<proteinExistence type="predicted"/>
<dbReference type="PROSITE" id="PS50202">
    <property type="entry name" value="MSP"/>
    <property type="match status" value="1"/>
</dbReference>
<evidence type="ECO:0000259" key="11">
    <source>
        <dbReference type="PROSITE" id="PS50202"/>
    </source>
</evidence>
<dbReference type="GO" id="GO:0004674">
    <property type="term" value="F:protein serine/threonine kinase activity"/>
    <property type="evidence" value="ECO:0007669"/>
    <property type="project" value="UniProtKB-KW"/>
</dbReference>
<protein>
    <recommendedName>
        <fullName evidence="1">non-specific serine/threonine protein kinase</fullName>
        <ecNumber evidence="1">2.7.11.1</ecNumber>
    </recommendedName>
</protein>
<keyword evidence="5" id="KW-0418">Kinase</keyword>
<evidence type="ECO:0000313" key="13">
    <source>
        <dbReference type="Proteomes" id="UP000324897"/>
    </source>
</evidence>
<evidence type="ECO:0000256" key="8">
    <source>
        <dbReference type="ARBA" id="ARBA00048679"/>
    </source>
</evidence>
<evidence type="ECO:0000256" key="4">
    <source>
        <dbReference type="ARBA" id="ARBA00022741"/>
    </source>
</evidence>
<evidence type="ECO:0000313" key="12">
    <source>
        <dbReference type="EMBL" id="TVU24811.1"/>
    </source>
</evidence>
<dbReference type="Pfam" id="PF00069">
    <property type="entry name" value="Pkinase"/>
    <property type="match status" value="2"/>
</dbReference>
<dbReference type="Proteomes" id="UP000324897">
    <property type="component" value="Chromosome 2"/>
</dbReference>
<dbReference type="Gene3D" id="2.60.40.10">
    <property type="entry name" value="Immunoglobulins"/>
    <property type="match status" value="1"/>
</dbReference>
<dbReference type="OrthoDB" id="606652at2759"/>
<feature type="domain" description="Protein kinase" evidence="10">
    <location>
        <begin position="329"/>
        <end position="615"/>
    </location>
</feature>
<dbReference type="SUPFAM" id="SSF56112">
    <property type="entry name" value="Protein kinase-like (PK-like)"/>
    <property type="match status" value="2"/>
</dbReference>
<name>A0A5J9UNH9_9POAL</name>
<evidence type="ECO:0000256" key="3">
    <source>
        <dbReference type="ARBA" id="ARBA00022679"/>
    </source>
</evidence>
<dbReference type="PANTHER" id="PTHR45707:SF76">
    <property type="entry name" value="PROTEIN KINASE DOMAIN-CONTAINING PROTEIN"/>
    <property type="match status" value="1"/>
</dbReference>
<dbReference type="Gene3D" id="3.30.200.20">
    <property type="entry name" value="Phosphorylase Kinase, domain 1"/>
    <property type="match status" value="2"/>
</dbReference>
<comment type="catalytic activity">
    <reaction evidence="8">
        <text>L-seryl-[protein] + ATP = O-phospho-L-seryl-[protein] + ADP + H(+)</text>
        <dbReference type="Rhea" id="RHEA:17989"/>
        <dbReference type="Rhea" id="RHEA-COMP:9863"/>
        <dbReference type="Rhea" id="RHEA-COMP:11604"/>
        <dbReference type="ChEBI" id="CHEBI:15378"/>
        <dbReference type="ChEBI" id="CHEBI:29999"/>
        <dbReference type="ChEBI" id="CHEBI:30616"/>
        <dbReference type="ChEBI" id="CHEBI:83421"/>
        <dbReference type="ChEBI" id="CHEBI:456216"/>
        <dbReference type="EC" id="2.7.11.1"/>
    </reaction>
</comment>
<dbReference type="PROSITE" id="PS50011">
    <property type="entry name" value="PROTEIN_KINASE_DOM"/>
    <property type="match status" value="2"/>
</dbReference>
<sequence length="675" mass="77517">AALENGTKVAVKVLRDMAALDDKAFRDEFQNVARLKHENIVQLLGYCDESEKITVELDDGTKTSAEKIHKALCFEYVDNGSLHKYISDENQGLEWHIRFKIIKGICEGLKHLRVGLNKPLWHLDLKPDNILLDRDMTPKIADFGIARLIIGDEKTRKTINCVGTCGYWPPEFVRFQFISEAFDIFSLGVIITKIMIGTKGYKECATMQPRNLVKHVHNNWKKKLHEAVNLREREVYCQQVKTCIEIASKCLVEDRKERPRIQDIVIILREADETMIPQQIEQVTDVESILPSSEGDPEASAKINALINHLSINPTVLPLDKLRKITNNFSEDRLLGAGRFGRVYKGIFEDGQIVAVKLLKYAVEDDEDFRDTKNYLIDVVRHKNIIQLLEAVMETREEATEHNGKIVLVKRTRVANCSEYFRNGSLERYISDESHGLDWCTRYRIIKGTCDGLRYLHEEVNIIHVYLKPSNILLDENMVPKIGDLSLTRYLGVEETKMTIKSFGTMEHLPPEFVTKQVISEQFDIYSLGIIIIKVVAGMSAHSLLHDMNSKEFIELVLGRWSKRLQATSKGRSLDGYCQQVKKCLEIALECMEADMHRRPSIENIVEMLDETETLIPDNSDLLDVHPMELRFIFRPKKHISCLLQLHNKEDDSVAFRLLSNCPKRYLTQRPICGV</sequence>
<dbReference type="Gramene" id="TVU24811">
    <property type="protein sequence ID" value="TVU24811"/>
    <property type="gene ID" value="EJB05_27271"/>
</dbReference>
<dbReference type="InterPro" id="IPR013783">
    <property type="entry name" value="Ig-like_fold"/>
</dbReference>
<feature type="domain" description="MSP" evidence="11">
    <location>
        <begin position="622"/>
        <end position="675"/>
    </location>
</feature>
<dbReference type="AlphaFoldDB" id="A0A5J9UNH9"/>
<organism evidence="12 13">
    <name type="scientific">Eragrostis curvula</name>
    <name type="common">weeping love grass</name>
    <dbReference type="NCBI Taxonomy" id="38414"/>
    <lineage>
        <taxon>Eukaryota</taxon>
        <taxon>Viridiplantae</taxon>
        <taxon>Streptophyta</taxon>
        <taxon>Embryophyta</taxon>
        <taxon>Tracheophyta</taxon>
        <taxon>Spermatophyta</taxon>
        <taxon>Magnoliopsida</taxon>
        <taxon>Liliopsida</taxon>
        <taxon>Poales</taxon>
        <taxon>Poaceae</taxon>
        <taxon>PACMAD clade</taxon>
        <taxon>Chloridoideae</taxon>
        <taxon>Eragrostideae</taxon>
        <taxon>Eragrostidinae</taxon>
        <taxon>Eragrostis</taxon>
    </lineage>
</organism>
<dbReference type="PROSITE" id="PS00108">
    <property type="entry name" value="PROTEIN_KINASE_ST"/>
    <property type="match status" value="1"/>
</dbReference>
<dbReference type="InterPro" id="IPR000535">
    <property type="entry name" value="MSP_dom"/>
</dbReference>
<keyword evidence="4 9" id="KW-0547">Nucleotide-binding</keyword>
<evidence type="ECO:0000256" key="7">
    <source>
        <dbReference type="ARBA" id="ARBA00047899"/>
    </source>
</evidence>
<accession>A0A5J9UNH9</accession>
<dbReference type="SMART" id="SM00220">
    <property type="entry name" value="S_TKc"/>
    <property type="match status" value="2"/>
</dbReference>
<dbReference type="InterPro" id="IPR011009">
    <property type="entry name" value="Kinase-like_dom_sf"/>
</dbReference>
<evidence type="ECO:0000256" key="6">
    <source>
        <dbReference type="ARBA" id="ARBA00022840"/>
    </source>
</evidence>
<dbReference type="GO" id="GO:0005524">
    <property type="term" value="F:ATP binding"/>
    <property type="evidence" value="ECO:0007669"/>
    <property type="project" value="UniProtKB-UniRule"/>
</dbReference>
<evidence type="ECO:0000256" key="5">
    <source>
        <dbReference type="ARBA" id="ARBA00022777"/>
    </source>
</evidence>
<comment type="caution">
    <text evidence="12">The sequence shown here is derived from an EMBL/GenBank/DDBJ whole genome shotgun (WGS) entry which is preliminary data.</text>
</comment>
<dbReference type="SUPFAM" id="SSF49354">
    <property type="entry name" value="PapD-like"/>
    <property type="match status" value="1"/>
</dbReference>
<dbReference type="PROSITE" id="PS00107">
    <property type="entry name" value="PROTEIN_KINASE_ATP"/>
    <property type="match status" value="1"/>
</dbReference>
<keyword evidence="13" id="KW-1185">Reference proteome</keyword>
<dbReference type="InterPro" id="IPR000719">
    <property type="entry name" value="Prot_kinase_dom"/>
</dbReference>